<dbReference type="OrthoDB" id="8116329at2"/>
<comment type="caution">
    <text evidence="4">The sequence shown here is derived from an EMBL/GenBank/DDBJ whole genome shotgun (WGS) entry which is preliminary data.</text>
</comment>
<dbReference type="PROSITE" id="PS51186">
    <property type="entry name" value="GNAT"/>
    <property type="match status" value="1"/>
</dbReference>
<evidence type="ECO:0000256" key="2">
    <source>
        <dbReference type="ARBA" id="ARBA00023315"/>
    </source>
</evidence>
<name>A0A0M9BK63_9BACL</name>
<keyword evidence="2" id="KW-0012">Acyltransferase</keyword>
<dbReference type="InterPro" id="IPR016181">
    <property type="entry name" value="Acyl_CoA_acyltransferase"/>
</dbReference>
<dbReference type="PANTHER" id="PTHR43800">
    <property type="entry name" value="PEPTIDYL-LYSINE N-ACETYLTRANSFERASE YJAB"/>
    <property type="match status" value="1"/>
</dbReference>
<dbReference type="Proteomes" id="UP000037688">
    <property type="component" value="Unassembled WGS sequence"/>
</dbReference>
<organism evidence="4 5">
    <name type="scientific">Paenibacillus xylanivorans</name>
    <dbReference type="NCBI Taxonomy" id="1705561"/>
    <lineage>
        <taxon>Bacteria</taxon>
        <taxon>Bacillati</taxon>
        <taxon>Bacillota</taxon>
        <taxon>Bacilli</taxon>
        <taxon>Bacillales</taxon>
        <taxon>Paenibacillaceae</taxon>
        <taxon>Paenibacillus</taxon>
    </lineage>
</organism>
<evidence type="ECO:0000256" key="1">
    <source>
        <dbReference type="ARBA" id="ARBA00022679"/>
    </source>
</evidence>
<sequence>MTEQYRLATLEDAEPLLAVTVDAYETIRALNIPFPAGHATLEVIQNNIVQHECYILEKGGEIIATVTLDRAEDLQRQAISPYPFIRWFAVSPAHKSQGYGSKLLDWVEQHIILHKLDAPAVFLATATRHPWLAPMYERRGYEPFHIKTVQTPERQEEIVFMVKTLDPSRYKTPSVQTG</sequence>
<proteinExistence type="predicted"/>
<evidence type="ECO:0000259" key="3">
    <source>
        <dbReference type="PROSITE" id="PS51186"/>
    </source>
</evidence>
<dbReference type="Pfam" id="PF00583">
    <property type="entry name" value="Acetyltransf_1"/>
    <property type="match status" value="1"/>
</dbReference>
<keyword evidence="1" id="KW-0808">Transferase</keyword>
<accession>A0A0M9BK63</accession>
<evidence type="ECO:0000313" key="5">
    <source>
        <dbReference type="Proteomes" id="UP000037688"/>
    </source>
</evidence>
<keyword evidence="5" id="KW-1185">Reference proteome</keyword>
<evidence type="ECO:0000313" key="4">
    <source>
        <dbReference type="EMBL" id="KOY13938.1"/>
    </source>
</evidence>
<dbReference type="PATRIC" id="fig|1705561.3.peg.5009"/>
<gene>
    <name evidence="4" type="ORF">AMS66_23885</name>
</gene>
<dbReference type="Gene3D" id="3.40.630.30">
    <property type="match status" value="1"/>
</dbReference>
<dbReference type="EMBL" id="LITU01000075">
    <property type="protein sequence ID" value="KOY13938.1"/>
    <property type="molecule type" value="Genomic_DNA"/>
</dbReference>
<dbReference type="SUPFAM" id="SSF55729">
    <property type="entry name" value="Acyl-CoA N-acyltransferases (Nat)"/>
    <property type="match status" value="1"/>
</dbReference>
<dbReference type="PANTHER" id="PTHR43800:SF1">
    <property type="entry name" value="PEPTIDYL-LYSINE N-ACETYLTRANSFERASE YJAB"/>
    <property type="match status" value="1"/>
</dbReference>
<dbReference type="RefSeq" id="WP_053783172.1">
    <property type="nucleotide sequence ID" value="NZ_LITU01000075.1"/>
</dbReference>
<protein>
    <recommendedName>
        <fullName evidence="3">N-acetyltransferase domain-containing protein</fullName>
    </recommendedName>
</protein>
<dbReference type="InterPro" id="IPR000182">
    <property type="entry name" value="GNAT_dom"/>
</dbReference>
<dbReference type="GO" id="GO:0016747">
    <property type="term" value="F:acyltransferase activity, transferring groups other than amino-acyl groups"/>
    <property type="evidence" value="ECO:0007669"/>
    <property type="project" value="InterPro"/>
</dbReference>
<reference evidence="4 5" key="1">
    <citation type="submission" date="2015-08" db="EMBL/GenBank/DDBJ databases">
        <title>Draft genome sequence of cellulolytic and xylanolytic Paenibacillus sp. A59, isolated from a decaying forest soil from Patagonia, Argentina.</title>
        <authorList>
            <person name="Ghio S."/>
            <person name="Caceres A.M."/>
            <person name="Talia P."/>
            <person name="Grasso D."/>
            <person name="Campos E."/>
        </authorList>
    </citation>
    <scope>NUCLEOTIDE SEQUENCE [LARGE SCALE GENOMIC DNA]</scope>
    <source>
        <strain evidence="4 5">A59</strain>
    </source>
</reference>
<feature type="domain" description="N-acetyltransferase" evidence="3">
    <location>
        <begin position="3"/>
        <end position="166"/>
    </location>
</feature>
<dbReference type="CDD" id="cd04301">
    <property type="entry name" value="NAT_SF"/>
    <property type="match status" value="1"/>
</dbReference>
<dbReference type="AlphaFoldDB" id="A0A0M9BK63"/>